<dbReference type="SMART" id="SM00506">
    <property type="entry name" value="A1pp"/>
    <property type="match status" value="1"/>
</dbReference>
<dbReference type="SUPFAM" id="SSF52949">
    <property type="entry name" value="Macro domain-like"/>
    <property type="match status" value="1"/>
</dbReference>
<dbReference type="Pfam" id="PF01661">
    <property type="entry name" value="Macro"/>
    <property type="match status" value="1"/>
</dbReference>
<dbReference type="Proteomes" id="UP001164746">
    <property type="component" value="Chromosome 12"/>
</dbReference>
<proteinExistence type="predicted"/>
<evidence type="ECO:0000313" key="7">
    <source>
        <dbReference type="EMBL" id="WAR21740.1"/>
    </source>
</evidence>
<organism evidence="7 8">
    <name type="scientific">Mya arenaria</name>
    <name type="common">Soft-shell clam</name>
    <dbReference type="NCBI Taxonomy" id="6604"/>
    <lineage>
        <taxon>Eukaryota</taxon>
        <taxon>Metazoa</taxon>
        <taxon>Spiralia</taxon>
        <taxon>Lophotrochozoa</taxon>
        <taxon>Mollusca</taxon>
        <taxon>Bivalvia</taxon>
        <taxon>Autobranchia</taxon>
        <taxon>Heteroconchia</taxon>
        <taxon>Euheterodonta</taxon>
        <taxon>Imparidentia</taxon>
        <taxon>Neoheterodontei</taxon>
        <taxon>Myida</taxon>
        <taxon>Myoidea</taxon>
        <taxon>Myidae</taxon>
        <taxon>Mya</taxon>
    </lineage>
</organism>
<evidence type="ECO:0000256" key="5">
    <source>
        <dbReference type="ARBA" id="ARBA00023242"/>
    </source>
</evidence>
<evidence type="ECO:0000256" key="3">
    <source>
        <dbReference type="ARBA" id="ARBA00022679"/>
    </source>
</evidence>
<dbReference type="InterPro" id="IPR002589">
    <property type="entry name" value="Macro_dom"/>
</dbReference>
<evidence type="ECO:0000256" key="2">
    <source>
        <dbReference type="ARBA" id="ARBA00022676"/>
    </source>
</evidence>
<gene>
    <name evidence="7" type="ORF">MAR_015714</name>
</gene>
<reference evidence="7" key="1">
    <citation type="submission" date="2022-11" db="EMBL/GenBank/DDBJ databases">
        <title>Centuries of genome instability and evolution in soft-shell clam transmissible cancer (bioRxiv).</title>
        <authorList>
            <person name="Hart S.F.M."/>
            <person name="Yonemitsu M.A."/>
            <person name="Giersch R.M."/>
            <person name="Beal B.F."/>
            <person name="Arriagada G."/>
            <person name="Davis B.W."/>
            <person name="Ostrander E.A."/>
            <person name="Goff S.P."/>
            <person name="Metzger M.J."/>
        </authorList>
    </citation>
    <scope>NUCLEOTIDE SEQUENCE</scope>
    <source>
        <strain evidence="7">MELC-2E11</strain>
        <tissue evidence="7">Siphon/mantle</tissue>
    </source>
</reference>
<name>A0ABY7FHR9_MYAAR</name>
<evidence type="ECO:0000256" key="4">
    <source>
        <dbReference type="ARBA" id="ARBA00023027"/>
    </source>
</evidence>
<sequence>MEQAKTQVEALLTKVNKKQHEVRKPGLGEYMQTEKGSEITRAVESAFPCVISMNDGCDDIGSENIRVIASCTGYENRRMFAAVGDMSEINVDVIVNPSDDNIGLFGGLGKVLKIKGGLALERPCRDYIKNNGPLSEGEVFVSPAGNLKAKHIIHVVGPAWKDGTHQEVENLAEVVFKAMKQASMKNLKSLAMPAISCGVYGFPVKKATGIIVAAVKNFFRKEQDSSLTEIYLCDMNGGTVNAFTEALQKEWGAKNVEKHANKSQHRKPGMVSQTLMKKCGKPLLDEANSKRFAERLSPLQKPFSRELSKFKTDVDAVLFTLWALEQNTIISAIKKLDSCIEREVSSKVFTDSIISSMSDKQLKEIKRNADEHHVDYKLIGGDIQIFGVMQNVVKVTDDIYTPVNKSSTY</sequence>
<keyword evidence="4" id="KW-0520">NAD</keyword>
<feature type="domain" description="Macro" evidence="6">
    <location>
        <begin position="66"/>
        <end position="251"/>
    </location>
</feature>
<evidence type="ECO:0000259" key="6">
    <source>
        <dbReference type="PROSITE" id="PS51154"/>
    </source>
</evidence>
<dbReference type="Gene3D" id="3.40.220.10">
    <property type="entry name" value="Leucine Aminopeptidase, subunit E, domain 1"/>
    <property type="match status" value="1"/>
</dbReference>
<keyword evidence="8" id="KW-1185">Reference proteome</keyword>
<dbReference type="InterPro" id="IPR052056">
    <property type="entry name" value="Mono-ARTD/PARP"/>
</dbReference>
<dbReference type="CDD" id="cd02907">
    <property type="entry name" value="Macro_Af1521_BAL-like"/>
    <property type="match status" value="1"/>
</dbReference>
<evidence type="ECO:0000313" key="8">
    <source>
        <dbReference type="Proteomes" id="UP001164746"/>
    </source>
</evidence>
<protein>
    <submittedName>
        <fullName evidence="7">Y508-like protein</fullName>
    </submittedName>
</protein>
<dbReference type="InterPro" id="IPR043472">
    <property type="entry name" value="Macro_dom-like"/>
</dbReference>
<keyword evidence="5" id="KW-0539">Nucleus</keyword>
<keyword evidence="3" id="KW-0808">Transferase</keyword>
<comment type="subcellular location">
    <subcellularLocation>
        <location evidence="1">Nucleus</location>
    </subcellularLocation>
</comment>
<dbReference type="PANTHER" id="PTHR14453">
    <property type="entry name" value="PARP/ZINC FINGER CCCH TYPE DOMAIN CONTAINING PROTEIN"/>
    <property type="match status" value="1"/>
</dbReference>
<dbReference type="PANTHER" id="PTHR14453:SF102">
    <property type="entry name" value="PROTEIN MONO-ADP-RIBOSYLTRANSFERASE PARP14-LIKE"/>
    <property type="match status" value="1"/>
</dbReference>
<evidence type="ECO:0000256" key="1">
    <source>
        <dbReference type="ARBA" id="ARBA00004123"/>
    </source>
</evidence>
<keyword evidence="2" id="KW-0328">Glycosyltransferase</keyword>
<dbReference type="EMBL" id="CP111023">
    <property type="protein sequence ID" value="WAR21740.1"/>
    <property type="molecule type" value="Genomic_DNA"/>
</dbReference>
<accession>A0ABY7FHR9</accession>
<dbReference type="PROSITE" id="PS51154">
    <property type="entry name" value="MACRO"/>
    <property type="match status" value="1"/>
</dbReference>